<gene>
    <name evidence="2" type="ORF">NNJEOMEG_02302</name>
</gene>
<dbReference type="Proteomes" id="UP000494245">
    <property type="component" value="Unassembled WGS sequence"/>
</dbReference>
<organism evidence="2 3">
    <name type="scientific">Fundidesulfovibrio magnetotacticus</name>
    <dbReference type="NCBI Taxonomy" id="2730080"/>
    <lineage>
        <taxon>Bacteria</taxon>
        <taxon>Pseudomonadati</taxon>
        <taxon>Thermodesulfobacteriota</taxon>
        <taxon>Desulfovibrionia</taxon>
        <taxon>Desulfovibrionales</taxon>
        <taxon>Desulfovibrionaceae</taxon>
        <taxon>Fundidesulfovibrio</taxon>
    </lineage>
</organism>
<comment type="caution">
    <text evidence="2">The sequence shown here is derived from an EMBL/GenBank/DDBJ whole genome shotgun (WGS) entry which is preliminary data.</text>
</comment>
<evidence type="ECO:0000259" key="1">
    <source>
        <dbReference type="SMART" id="SM00834"/>
    </source>
</evidence>
<dbReference type="RefSeq" id="WP_173084557.1">
    <property type="nucleotide sequence ID" value="NZ_BLTE01000010.1"/>
</dbReference>
<dbReference type="EMBL" id="BLTE01000010">
    <property type="protein sequence ID" value="GFK94457.1"/>
    <property type="molecule type" value="Genomic_DNA"/>
</dbReference>
<reference evidence="2 3" key="1">
    <citation type="submission" date="2020-04" db="EMBL/GenBank/DDBJ databases">
        <authorList>
            <consortium name="Desulfovibrio sp. FSS-1 genome sequencing consortium"/>
            <person name="Shimoshige H."/>
            <person name="Kobayashi H."/>
            <person name="Maekawa T."/>
        </authorList>
    </citation>
    <scope>NUCLEOTIDE SEQUENCE [LARGE SCALE GENOMIC DNA]</scope>
    <source>
        <strain evidence="2 3">SIID29052-01</strain>
    </source>
</reference>
<reference evidence="2 3" key="2">
    <citation type="submission" date="2020-05" db="EMBL/GenBank/DDBJ databases">
        <title>Draft genome sequence of Desulfovibrio sp. strainFSS-1.</title>
        <authorList>
            <person name="Shimoshige H."/>
            <person name="Kobayashi H."/>
            <person name="Maekawa T."/>
        </authorList>
    </citation>
    <scope>NUCLEOTIDE SEQUENCE [LARGE SCALE GENOMIC DNA]</scope>
    <source>
        <strain evidence="2 3">SIID29052-01</strain>
    </source>
</reference>
<sequence>MPIHDIRCACGFEGEVITLAAQELPACPACGRPDPDRLPSAVSSLTGRAVQGLPGPKDTACCGSRPGEAACAGPGSCCSGRGA</sequence>
<dbReference type="InterPro" id="IPR013429">
    <property type="entry name" value="Regulatory_FmdB_Zinc_ribbon"/>
</dbReference>
<evidence type="ECO:0000313" key="2">
    <source>
        <dbReference type="EMBL" id="GFK94457.1"/>
    </source>
</evidence>
<evidence type="ECO:0000313" key="3">
    <source>
        <dbReference type="Proteomes" id="UP000494245"/>
    </source>
</evidence>
<dbReference type="AlphaFoldDB" id="A0A6V8LXT2"/>
<proteinExistence type="predicted"/>
<feature type="domain" description="Putative regulatory protein FmdB zinc ribbon" evidence="1">
    <location>
        <begin position="1"/>
        <end position="40"/>
    </location>
</feature>
<dbReference type="SMART" id="SM00834">
    <property type="entry name" value="CxxC_CXXC_SSSS"/>
    <property type="match status" value="1"/>
</dbReference>
<name>A0A6V8LXT2_9BACT</name>
<accession>A0A6V8LXT2</accession>
<protein>
    <recommendedName>
        <fullName evidence="1">Putative regulatory protein FmdB zinc ribbon domain-containing protein</fullName>
    </recommendedName>
</protein>
<keyword evidence="3" id="KW-1185">Reference proteome</keyword>